<accession>A0A7L5ECY2</accession>
<dbReference type="AlphaFoldDB" id="A0A7L5ECY2"/>
<feature type="transmembrane region" description="Helical" evidence="1">
    <location>
        <begin position="6"/>
        <end position="28"/>
    </location>
</feature>
<dbReference type="KEGG" id="mrob:HH214_03500"/>
<name>A0A7L5ECY2_9SPHI</name>
<keyword evidence="1" id="KW-0472">Membrane</keyword>
<dbReference type="Pfam" id="PF25589">
    <property type="entry name" value="DUF7935"/>
    <property type="match status" value="1"/>
</dbReference>
<keyword evidence="1" id="KW-0812">Transmembrane</keyword>
<sequence length="177" mass="19995">MAIYSLLLDIIKLTMAGIGTVWVAFYLVKPYLDKTERLRILELKKAADSQTLPLRLQAYERLVLFIERCNPASLLIRLGGTTLSATELYQVAANEVREEFQHNLTQQIYVSSRAWVVTRRLKDDTLNLLNNTLQGLPAGATGLDFSRAVLTNLSQLEDNPYDLATGLIHKDLDELFN</sequence>
<reference evidence="2 3" key="1">
    <citation type="submission" date="2020-04" db="EMBL/GenBank/DDBJ databases">
        <title>Genome sequencing of novel species.</title>
        <authorList>
            <person name="Heo J."/>
            <person name="Kim S.-J."/>
            <person name="Kim J.-S."/>
            <person name="Hong S.-B."/>
            <person name="Kwon S.-W."/>
        </authorList>
    </citation>
    <scope>NUCLEOTIDE SEQUENCE [LARGE SCALE GENOMIC DNA]</scope>
    <source>
        <strain evidence="2 3">F39-2</strain>
    </source>
</reference>
<dbReference type="Proteomes" id="UP000503278">
    <property type="component" value="Chromosome"/>
</dbReference>
<proteinExistence type="predicted"/>
<protein>
    <submittedName>
        <fullName evidence="2">Uncharacterized protein</fullName>
    </submittedName>
</protein>
<organism evidence="2 3">
    <name type="scientific">Mucilaginibacter robiniae</name>
    <dbReference type="NCBI Taxonomy" id="2728022"/>
    <lineage>
        <taxon>Bacteria</taxon>
        <taxon>Pseudomonadati</taxon>
        <taxon>Bacteroidota</taxon>
        <taxon>Sphingobacteriia</taxon>
        <taxon>Sphingobacteriales</taxon>
        <taxon>Sphingobacteriaceae</taxon>
        <taxon>Mucilaginibacter</taxon>
    </lineage>
</organism>
<dbReference type="InterPro" id="IPR057695">
    <property type="entry name" value="DUF7935"/>
</dbReference>
<evidence type="ECO:0000313" key="2">
    <source>
        <dbReference type="EMBL" id="QJD98286.1"/>
    </source>
</evidence>
<dbReference type="EMBL" id="CP051682">
    <property type="protein sequence ID" value="QJD98286.1"/>
    <property type="molecule type" value="Genomic_DNA"/>
</dbReference>
<evidence type="ECO:0000256" key="1">
    <source>
        <dbReference type="SAM" id="Phobius"/>
    </source>
</evidence>
<keyword evidence="3" id="KW-1185">Reference proteome</keyword>
<keyword evidence="1" id="KW-1133">Transmembrane helix</keyword>
<gene>
    <name evidence="2" type="ORF">HH214_03500</name>
</gene>
<evidence type="ECO:0000313" key="3">
    <source>
        <dbReference type="Proteomes" id="UP000503278"/>
    </source>
</evidence>